<name>A0ABT8KVK8_9BACT</name>
<gene>
    <name evidence="2" type="ORF">QQ008_25670</name>
</gene>
<evidence type="ECO:0000259" key="1">
    <source>
        <dbReference type="Pfam" id="PF22599"/>
    </source>
</evidence>
<dbReference type="InterPro" id="IPR054384">
    <property type="entry name" value="SecDF_P1_head"/>
</dbReference>
<protein>
    <recommendedName>
        <fullName evidence="1">SecDF P1 head subdomain domain-containing protein</fullName>
    </recommendedName>
</protein>
<dbReference type="Pfam" id="PF22599">
    <property type="entry name" value="SecDF_P1_head"/>
    <property type="match status" value="1"/>
</dbReference>
<accession>A0ABT8KVK8</accession>
<feature type="domain" description="SecDF P1 head subdomain" evidence="1">
    <location>
        <begin position="145"/>
        <end position="239"/>
    </location>
</feature>
<keyword evidence="3" id="KW-1185">Reference proteome</keyword>
<evidence type="ECO:0000313" key="2">
    <source>
        <dbReference type="EMBL" id="MDN5204805.1"/>
    </source>
</evidence>
<dbReference type="Gene3D" id="3.30.1360.200">
    <property type="match status" value="1"/>
</dbReference>
<organism evidence="2 3">
    <name type="scientific">Splendidivirga corallicola</name>
    <dbReference type="NCBI Taxonomy" id="3051826"/>
    <lineage>
        <taxon>Bacteria</taxon>
        <taxon>Pseudomonadati</taxon>
        <taxon>Bacteroidota</taxon>
        <taxon>Cytophagia</taxon>
        <taxon>Cytophagales</taxon>
        <taxon>Splendidivirgaceae</taxon>
        <taxon>Splendidivirga</taxon>
    </lineage>
</organism>
<evidence type="ECO:0000313" key="3">
    <source>
        <dbReference type="Proteomes" id="UP001172082"/>
    </source>
</evidence>
<dbReference type="Proteomes" id="UP001172082">
    <property type="component" value="Unassembled WGS sequence"/>
</dbReference>
<dbReference type="RefSeq" id="WP_346754829.1">
    <property type="nucleotide sequence ID" value="NZ_JAUJEA010000013.1"/>
</dbReference>
<dbReference type="EMBL" id="JAUJEA010000013">
    <property type="protein sequence ID" value="MDN5204805.1"/>
    <property type="molecule type" value="Genomic_DNA"/>
</dbReference>
<sequence>MDSVVNVLNRRFDLFYGDNVRARLERQHVSIDLAEKINIDTLMYLVNTNVSFGIWEVYESMSIFENLSTNKAEDSLFNFLSTSEIYNWAPAIGTVKPADTANLMKLLKSKYYKNIIPFDAKLKWGKFQKHKGVHPLYVIKKKSKKAPINPKMVSSVKLVHDEYGRNAILINLKKDYHHTWENLTKKNIGGHLAIVINDQVFTAPSVLAGIPNGTAQISGNLSANEAKILCVLLAHGSMPTKLEVTEIDPELTQ</sequence>
<reference evidence="2" key="1">
    <citation type="submission" date="2023-06" db="EMBL/GenBank/DDBJ databases">
        <title>Genomic of Parafulvivirga corallium.</title>
        <authorList>
            <person name="Wang G."/>
        </authorList>
    </citation>
    <scope>NUCLEOTIDE SEQUENCE</scope>
    <source>
        <strain evidence="2">BMA10</strain>
    </source>
</reference>
<proteinExistence type="predicted"/>
<comment type="caution">
    <text evidence="2">The sequence shown here is derived from an EMBL/GenBank/DDBJ whole genome shotgun (WGS) entry which is preliminary data.</text>
</comment>